<feature type="transmembrane region" description="Helical" evidence="1">
    <location>
        <begin position="215"/>
        <end position="234"/>
    </location>
</feature>
<keyword evidence="1" id="KW-0472">Membrane</keyword>
<proteinExistence type="predicted"/>
<comment type="caution">
    <text evidence="2">The sequence shown here is derived from an EMBL/GenBank/DDBJ whole genome shotgun (WGS) entry which is preliminary data.</text>
</comment>
<feature type="transmembrane region" description="Helical" evidence="1">
    <location>
        <begin position="241"/>
        <end position="262"/>
    </location>
</feature>
<gene>
    <name evidence="2" type="primary">ga27517</name>
    <name evidence="2" type="ORF">PR202_ga27517</name>
</gene>
<name>A0AAV5DFE6_ELECO</name>
<evidence type="ECO:0000256" key="1">
    <source>
        <dbReference type="SAM" id="Phobius"/>
    </source>
</evidence>
<feature type="transmembrane region" description="Helical" evidence="1">
    <location>
        <begin position="177"/>
        <end position="195"/>
    </location>
</feature>
<reference evidence="2" key="1">
    <citation type="journal article" date="2018" name="DNA Res.">
        <title>Multiple hybrid de novo genome assembly of finger millet, an orphan allotetraploid crop.</title>
        <authorList>
            <person name="Hatakeyama M."/>
            <person name="Aluri S."/>
            <person name="Balachadran M.T."/>
            <person name="Sivarajan S.R."/>
            <person name="Patrignani A."/>
            <person name="Gruter S."/>
            <person name="Poveda L."/>
            <person name="Shimizu-Inatsugi R."/>
            <person name="Baeten J."/>
            <person name="Francoijs K.J."/>
            <person name="Nataraja K.N."/>
            <person name="Reddy Y.A.N."/>
            <person name="Phadnis S."/>
            <person name="Ravikumar R.L."/>
            <person name="Schlapbach R."/>
            <person name="Sreeman S.M."/>
            <person name="Shimizu K.K."/>
        </authorList>
    </citation>
    <scope>NUCLEOTIDE SEQUENCE</scope>
</reference>
<feature type="transmembrane region" description="Helical" evidence="1">
    <location>
        <begin position="7"/>
        <end position="25"/>
    </location>
</feature>
<keyword evidence="1" id="KW-0812">Transmembrane</keyword>
<dbReference type="Proteomes" id="UP001054889">
    <property type="component" value="Unassembled WGS sequence"/>
</dbReference>
<dbReference type="AlphaFoldDB" id="A0AAV5DFE6"/>
<keyword evidence="1" id="KW-1133">Transmembrane helix</keyword>
<protein>
    <submittedName>
        <fullName evidence="2">Uncharacterized protein</fullName>
    </submittedName>
</protein>
<accession>A0AAV5DFE6</accession>
<organism evidence="2 3">
    <name type="scientific">Eleusine coracana subsp. coracana</name>
    <dbReference type="NCBI Taxonomy" id="191504"/>
    <lineage>
        <taxon>Eukaryota</taxon>
        <taxon>Viridiplantae</taxon>
        <taxon>Streptophyta</taxon>
        <taxon>Embryophyta</taxon>
        <taxon>Tracheophyta</taxon>
        <taxon>Spermatophyta</taxon>
        <taxon>Magnoliopsida</taxon>
        <taxon>Liliopsida</taxon>
        <taxon>Poales</taxon>
        <taxon>Poaceae</taxon>
        <taxon>PACMAD clade</taxon>
        <taxon>Chloridoideae</taxon>
        <taxon>Cynodonteae</taxon>
        <taxon>Eleusininae</taxon>
        <taxon>Eleusine</taxon>
    </lineage>
</organism>
<feature type="transmembrane region" description="Helical" evidence="1">
    <location>
        <begin position="282"/>
        <end position="301"/>
    </location>
</feature>
<sequence>MNKRIRSSSQVVILLTASMVVPMAVDHSNKEEHAVHWPTVLCAFSTLLSGLSLYGLVAEFLPARPGPYRYMAIKSLVHVYALFLVSLSFSLSLMVRMVPAATSLTLAVSAVLVTHRLRRCVATALRDDVEGYMGCEEELQQLIELSTYAASMFFGGWFGMAFFYFENYSEVAGHARFLPSEYLTFFVSVGASLLIVKAVPGKPAPDRQQQPVREVMALVCTLVFFVVVTVLVIAESKVGNYVALALVPEAIALIACCAQLLLGLPEWLREYSGAVAGEPAPHNFVGVSLTLLLSVLTYRVKDVRALSSLYDEVFVLLTTADVVAALGWRMLTQPPVPVEAPQVQAAAKILAFFTYCLLVLSVLAFMGVVFGL</sequence>
<feature type="transmembrane region" description="Helical" evidence="1">
    <location>
        <begin position="37"/>
        <end position="57"/>
    </location>
</feature>
<reference evidence="2" key="2">
    <citation type="submission" date="2021-12" db="EMBL/GenBank/DDBJ databases">
        <title>Resequencing data analysis of finger millet.</title>
        <authorList>
            <person name="Hatakeyama M."/>
            <person name="Aluri S."/>
            <person name="Balachadran M.T."/>
            <person name="Sivarajan S.R."/>
            <person name="Poveda L."/>
            <person name="Shimizu-Inatsugi R."/>
            <person name="Schlapbach R."/>
            <person name="Sreeman S.M."/>
            <person name="Shimizu K.K."/>
        </authorList>
    </citation>
    <scope>NUCLEOTIDE SEQUENCE</scope>
</reference>
<feature type="transmembrane region" description="Helical" evidence="1">
    <location>
        <begin position="313"/>
        <end position="331"/>
    </location>
</feature>
<dbReference type="EMBL" id="BQKI01000016">
    <property type="protein sequence ID" value="GJN09504.1"/>
    <property type="molecule type" value="Genomic_DNA"/>
</dbReference>
<feature type="transmembrane region" description="Helical" evidence="1">
    <location>
        <begin position="148"/>
        <end position="165"/>
    </location>
</feature>
<keyword evidence="3" id="KW-1185">Reference proteome</keyword>
<evidence type="ECO:0000313" key="2">
    <source>
        <dbReference type="EMBL" id="GJN09504.1"/>
    </source>
</evidence>
<feature type="transmembrane region" description="Helical" evidence="1">
    <location>
        <begin position="77"/>
        <end position="98"/>
    </location>
</feature>
<evidence type="ECO:0000313" key="3">
    <source>
        <dbReference type="Proteomes" id="UP001054889"/>
    </source>
</evidence>
<feature type="transmembrane region" description="Helical" evidence="1">
    <location>
        <begin position="351"/>
        <end position="371"/>
    </location>
</feature>